<organism evidence="7">
    <name type="scientific">Gongylonema pulchrum</name>
    <dbReference type="NCBI Taxonomy" id="637853"/>
    <lineage>
        <taxon>Eukaryota</taxon>
        <taxon>Metazoa</taxon>
        <taxon>Ecdysozoa</taxon>
        <taxon>Nematoda</taxon>
        <taxon>Chromadorea</taxon>
        <taxon>Rhabditida</taxon>
        <taxon>Spirurina</taxon>
        <taxon>Spiruromorpha</taxon>
        <taxon>Spiruroidea</taxon>
        <taxon>Gongylonematidae</taxon>
        <taxon>Gongylonema</taxon>
    </lineage>
</organism>
<sequence length="90" mass="10400">MPFLKCPAKELNLGVVLLSGQSFRWKKSVAENNENIPSSADVYIGVAKHRVWKLWRQDNEHLGYEVLARFSKANGIDVDALREYFQVFFL</sequence>
<keyword evidence="6" id="KW-1185">Reference proteome</keyword>
<dbReference type="GO" id="GO:0006289">
    <property type="term" value="P:nucleotide-excision repair"/>
    <property type="evidence" value="ECO:0007669"/>
    <property type="project" value="InterPro"/>
</dbReference>
<name>A0A183ESZ4_9BILA</name>
<dbReference type="InterPro" id="IPR012904">
    <property type="entry name" value="OGG_N"/>
</dbReference>
<dbReference type="GO" id="GO:0003684">
    <property type="term" value="F:damaged DNA binding"/>
    <property type="evidence" value="ECO:0007669"/>
    <property type="project" value="InterPro"/>
</dbReference>
<proteinExistence type="predicted"/>
<dbReference type="Gene3D" id="3.30.310.40">
    <property type="match status" value="1"/>
</dbReference>
<evidence type="ECO:0000256" key="3">
    <source>
        <dbReference type="ARBA" id="ARBA00023204"/>
    </source>
</evidence>
<keyword evidence="1" id="KW-0227">DNA damage</keyword>
<dbReference type="Proteomes" id="UP000271098">
    <property type="component" value="Unassembled WGS sequence"/>
</dbReference>
<dbReference type="OrthoDB" id="238681at2759"/>
<gene>
    <name evidence="5" type="ORF">GPUH_LOCUS24086</name>
</gene>
<dbReference type="Pfam" id="PF07934">
    <property type="entry name" value="OGG_N"/>
    <property type="match status" value="1"/>
</dbReference>
<dbReference type="WBParaSite" id="GPUH_0002411501-mRNA-1">
    <property type="protein sequence ID" value="GPUH_0002411501-mRNA-1"/>
    <property type="gene ID" value="GPUH_0002411501"/>
</dbReference>
<evidence type="ECO:0000256" key="2">
    <source>
        <dbReference type="ARBA" id="ARBA00022801"/>
    </source>
</evidence>
<evidence type="ECO:0000313" key="6">
    <source>
        <dbReference type="Proteomes" id="UP000271098"/>
    </source>
</evidence>
<keyword evidence="2" id="KW-0378">Hydrolase</keyword>
<reference evidence="5 6" key="2">
    <citation type="submission" date="2018-11" db="EMBL/GenBank/DDBJ databases">
        <authorList>
            <consortium name="Pathogen Informatics"/>
        </authorList>
    </citation>
    <scope>NUCLEOTIDE SEQUENCE [LARGE SCALE GENOMIC DNA]</scope>
</reference>
<evidence type="ECO:0000259" key="4">
    <source>
        <dbReference type="Pfam" id="PF07934"/>
    </source>
</evidence>
<dbReference type="GO" id="GO:0008534">
    <property type="term" value="F:oxidized purine nucleobase lesion DNA N-glycosylase activity"/>
    <property type="evidence" value="ECO:0007669"/>
    <property type="project" value="InterPro"/>
</dbReference>
<reference evidence="7" key="1">
    <citation type="submission" date="2016-06" db="UniProtKB">
        <authorList>
            <consortium name="WormBaseParasite"/>
        </authorList>
    </citation>
    <scope>IDENTIFICATION</scope>
</reference>
<evidence type="ECO:0000313" key="5">
    <source>
        <dbReference type="EMBL" id="VDN42374.1"/>
    </source>
</evidence>
<accession>A0A183ESZ4</accession>
<evidence type="ECO:0000256" key="1">
    <source>
        <dbReference type="ARBA" id="ARBA00022763"/>
    </source>
</evidence>
<dbReference type="EMBL" id="UYRT01099999">
    <property type="protein sequence ID" value="VDN42374.1"/>
    <property type="molecule type" value="Genomic_DNA"/>
</dbReference>
<evidence type="ECO:0000313" key="7">
    <source>
        <dbReference type="WBParaSite" id="GPUH_0002411501-mRNA-1"/>
    </source>
</evidence>
<protein>
    <submittedName>
        <fullName evidence="7">OGG_N domain-containing protein</fullName>
    </submittedName>
</protein>
<feature type="domain" description="8-oxoguanine DNA glycosylase N-terminal" evidence="4">
    <location>
        <begin position="4"/>
        <end position="87"/>
    </location>
</feature>
<keyword evidence="3" id="KW-0234">DNA repair</keyword>
<dbReference type="AlphaFoldDB" id="A0A183ESZ4"/>
<dbReference type="SUPFAM" id="SSF55945">
    <property type="entry name" value="TATA-box binding protein-like"/>
    <property type="match status" value="1"/>
</dbReference>